<name>A0A8J3VP28_9ACTN</name>
<gene>
    <name evidence="4" type="ORF">Raf01_19210</name>
</gene>
<feature type="compositionally biased region" description="Low complexity" evidence="1">
    <location>
        <begin position="467"/>
        <end position="477"/>
    </location>
</feature>
<evidence type="ECO:0000256" key="2">
    <source>
        <dbReference type="SAM" id="Phobius"/>
    </source>
</evidence>
<evidence type="ECO:0000313" key="4">
    <source>
        <dbReference type="EMBL" id="GIH13749.1"/>
    </source>
</evidence>
<dbReference type="InterPro" id="IPR015943">
    <property type="entry name" value="WD40/YVTN_repeat-like_dom_sf"/>
</dbReference>
<feature type="compositionally biased region" description="Basic and acidic residues" evidence="1">
    <location>
        <begin position="495"/>
        <end position="509"/>
    </location>
</feature>
<evidence type="ECO:0000256" key="3">
    <source>
        <dbReference type="SAM" id="SignalP"/>
    </source>
</evidence>
<dbReference type="RefSeq" id="WP_203917432.1">
    <property type="nucleotide sequence ID" value="NZ_BONZ01000016.1"/>
</dbReference>
<evidence type="ECO:0000256" key="1">
    <source>
        <dbReference type="SAM" id="MobiDB-lite"/>
    </source>
</evidence>
<feature type="compositionally biased region" description="Pro residues" evidence="1">
    <location>
        <begin position="535"/>
        <end position="544"/>
    </location>
</feature>
<keyword evidence="3" id="KW-0732">Signal</keyword>
<evidence type="ECO:0000313" key="5">
    <source>
        <dbReference type="Proteomes" id="UP000642748"/>
    </source>
</evidence>
<keyword evidence="2" id="KW-1133">Transmembrane helix</keyword>
<accession>A0A8J3VP28</accession>
<keyword evidence="2" id="KW-0812">Transmembrane</keyword>
<feature type="signal peptide" evidence="3">
    <location>
        <begin position="1"/>
        <end position="24"/>
    </location>
</feature>
<sequence>MRRIALAVIAAAGAVFLPLTSAYAAPDPAATIPVPPAKPGQAVCKVDKQLTSLVGLTATASGYAVVDKPNNGALSLRIYQMNGSCQRTTPIIYSGGSGEARDPRDIQLSSDGKNYWVADTGDDLQNPERPTIGLWKIPVNKSKGTLYHFTFPQGDGPYDADALLIGSDNSPVFVTHPLTGPAGIYVPTAAPNPSGDSVALKKAGTFTPQKTGTANKLGPPGGMVVTGGAVSPDGKKVVLRTFSDAYEWDVIGGDIAKTLTTGTPRITPLPNEDQGEAITYSHDGKYFLTVSNLPSGQQTTMLRYSPAVPVAVKKAETGGTSGSGGGGGQGWFASLSPTTKLTLLVSLVGIIGLFMVIGGVVGIRRARKRPVPVGQDAGSADADEWAQPREPVGASTRGRLGPDRPSGAVYGGTRGGAPDDGYSNARSGGRPGDQGGRPGDQGGRPGDPGGRPGAPGGRPGQAPPPRGRTAPPQSGGTYRSGGQGGGMYQSGDQDGGDRGDRRGSGRERGGPGGGTYSGGSYSGGTYSSGGYEPPAQQPGPPPPRTGGVARSHRPGRGSRDNAPPPRRAGGYSEEHDGFDDLRRLTEE</sequence>
<feature type="compositionally biased region" description="Gly residues" evidence="1">
    <location>
        <begin position="478"/>
        <end position="488"/>
    </location>
</feature>
<feature type="region of interest" description="Disordered" evidence="1">
    <location>
        <begin position="371"/>
        <end position="587"/>
    </location>
</feature>
<dbReference type="EMBL" id="BONZ01000016">
    <property type="protein sequence ID" value="GIH13749.1"/>
    <property type="molecule type" value="Genomic_DNA"/>
</dbReference>
<protein>
    <submittedName>
        <fullName evidence="4">Uncharacterized protein</fullName>
    </submittedName>
</protein>
<feature type="compositionally biased region" description="Gly residues" evidence="1">
    <location>
        <begin position="429"/>
        <end position="459"/>
    </location>
</feature>
<dbReference type="AlphaFoldDB" id="A0A8J3VP28"/>
<feature type="chain" id="PRO_5035191566" evidence="3">
    <location>
        <begin position="25"/>
        <end position="587"/>
    </location>
</feature>
<dbReference type="Proteomes" id="UP000642748">
    <property type="component" value="Unassembled WGS sequence"/>
</dbReference>
<feature type="compositionally biased region" description="Basic and acidic residues" evidence="1">
    <location>
        <begin position="572"/>
        <end position="587"/>
    </location>
</feature>
<comment type="caution">
    <text evidence="4">The sequence shown here is derived from an EMBL/GenBank/DDBJ whole genome shotgun (WGS) entry which is preliminary data.</text>
</comment>
<keyword evidence="2" id="KW-0472">Membrane</keyword>
<dbReference type="Gene3D" id="2.130.10.10">
    <property type="entry name" value="YVTN repeat-like/Quinoprotein amine dehydrogenase"/>
    <property type="match status" value="1"/>
</dbReference>
<keyword evidence="5" id="KW-1185">Reference proteome</keyword>
<feature type="transmembrane region" description="Helical" evidence="2">
    <location>
        <begin position="341"/>
        <end position="363"/>
    </location>
</feature>
<feature type="compositionally biased region" description="Gly residues" evidence="1">
    <location>
        <begin position="510"/>
        <end position="522"/>
    </location>
</feature>
<dbReference type="SUPFAM" id="SSF63829">
    <property type="entry name" value="Calcium-dependent phosphotriesterase"/>
    <property type="match status" value="1"/>
</dbReference>
<reference evidence="4" key="1">
    <citation type="submission" date="2021-01" db="EMBL/GenBank/DDBJ databases">
        <title>Whole genome shotgun sequence of Rugosimonospora africana NBRC 104875.</title>
        <authorList>
            <person name="Komaki H."/>
            <person name="Tamura T."/>
        </authorList>
    </citation>
    <scope>NUCLEOTIDE SEQUENCE</scope>
    <source>
        <strain evidence="4">NBRC 104875</strain>
    </source>
</reference>
<organism evidence="4 5">
    <name type="scientific">Rugosimonospora africana</name>
    <dbReference type="NCBI Taxonomy" id="556532"/>
    <lineage>
        <taxon>Bacteria</taxon>
        <taxon>Bacillati</taxon>
        <taxon>Actinomycetota</taxon>
        <taxon>Actinomycetes</taxon>
        <taxon>Micromonosporales</taxon>
        <taxon>Micromonosporaceae</taxon>
        <taxon>Rugosimonospora</taxon>
    </lineage>
</organism>
<proteinExistence type="predicted"/>
<feature type="compositionally biased region" description="Low complexity" evidence="1">
    <location>
        <begin position="523"/>
        <end position="534"/>
    </location>
</feature>